<keyword evidence="1" id="KW-0472">Membrane</keyword>
<proteinExistence type="predicted"/>
<feature type="transmembrane region" description="Helical" evidence="1">
    <location>
        <begin position="111"/>
        <end position="130"/>
    </location>
</feature>
<evidence type="ECO:0000313" key="3">
    <source>
        <dbReference type="Proteomes" id="UP000515512"/>
    </source>
</evidence>
<keyword evidence="1" id="KW-1133">Transmembrane helix</keyword>
<protein>
    <recommendedName>
        <fullName evidence="4">Integral membrane protein</fullName>
    </recommendedName>
</protein>
<evidence type="ECO:0000313" key="2">
    <source>
        <dbReference type="EMBL" id="QLY29161.1"/>
    </source>
</evidence>
<feature type="transmembrane region" description="Helical" evidence="1">
    <location>
        <begin position="51"/>
        <end position="69"/>
    </location>
</feature>
<organism evidence="2 3">
    <name type="scientific">Nocardia huaxiensis</name>
    <dbReference type="NCBI Taxonomy" id="2755382"/>
    <lineage>
        <taxon>Bacteria</taxon>
        <taxon>Bacillati</taxon>
        <taxon>Actinomycetota</taxon>
        <taxon>Actinomycetes</taxon>
        <taxon>Mycobacteriales</taxon>
        <taxon>Nocardiaceae</taxon>
        <taxon>Nocardia</taxon>
    </lineage>
</organism>
<evidence type="ECO:0000256" key="1">
    <source>
        <dbReference type="SAM" id="Phobius"/>
    </source>
</evidence>
<reference evidence="2 3" key="1">
    <citation type="submission" date="2020-07" db="EMBL/GenBank/DDBJ databases">
        <authorList>
            <person name="Zhuang K."/>
            <person name="Ran Y."/>
        </authorList>
    </citation>
    <scope>NUCLEOTIDE SEQUENCE [LARGE SCALE GENOMIC DNA]</scope>
    <source>
        <strain evidence="2 3">WCH-YHL-001</strain>
    </source>
</reference>
<feature type="transmembrane region" description="Helical" evidence="1">
    <location>
        <begin position="81"/>
        <end position="105"/>
    </location>
</feature>
<dbReference type="EMBL" id="CP059399">
    <property type="protein sequence ID" value="QLY29161.1"/>
    <property type="molecule type" value="Genomic_DNA"/>
</dbReference>
<name>A0A7D6V732_9NOCA</name>
<gene>
    <name evidence="2" type="ORF">H0264_28260</name>
</gene>
<dbReference type="RefSeq" id="WP_181580366.1">
    <property type="nucleotide sequence ID" value="NZ_CP059399.1"/>
</dbReference>
<keyword evidence="1" id="KW-0812">Transmembrane</keyword>
<keyword evidence="3" id="KW-1185">Reference proteome</keyword>
<evidence type="ECO:0008006" key="4">
    <source>
        <dbReference type="Google" id="ProtNLM"/>
    </source>
</evidence>
<sequence>MATTLWRAPAADAGLLRTSLRLDGWGTAAFGVFLLAAAPVLDGPLGLPIGWSRPIGVVMLAGAAALLLIARGRVITQRSALGVVAVNALSAPAMMALTCTDLMPLTGWGKAFLYAGALYVATFATIEYAGMRRENR</sequence>
<dbReference type="Proteomes" id="UP000515512">
    <property type="component" value="Chromosome"/>
</dbReference>
<accession>A0A7D6V732</accession>
<dbReference type="AlphaFoldDB" id="A0A7D6V732"/>
<feature type="transmembrane region" description="Helical" evidence="1">
    <location>
        <begin position="20"/>
        <end position="39"/>
    </location>
</feature>
<dbReference type="KEGG" id="nhu:H0264_28260"/>